<comment type="caution">
    <text evidence="2">The sequence shown here is derived from an EMBL/GenBank/DDBJ whole genome shotgun (WGS) entry which is preliminary data.</text>
</comment>
<keyword evidence="1" id="KW-0812">Transmembrane</keyword>
<keyword evidence="1" id="KW-0472">Membrane</keyword>
<accession>A0ABX5D929</accession>
<name>A0ABX5D929_9VIBR</name>
<feature type="transmembrane region" description="Helical" evidence="1">
    <location>
        <begin position="21"/>
        <end position="39"/>
    </location>
</feature>
<organism evidence="2 3">
    <name type="scientific">Vibrio mediterranei</name>
    <dbReference type="NCBI Taxonomy" id="689"/>
    <lineage>
        <taxon>Bacteria</taxon>
        <taxon>Pseudomonadati</taxon>
        <taxon>Pseudomonadota</taxon>
        <taxon>Gammaproteobacteria</taxon>
        <taxon>Vibrionales</taxon>
        <taxon>Vibrionaceae</taxon>
        <taxon>Vibrio</taxon>
    </lineage>
</organism>
<dbReference type="InterPro" id="IPR007973">
    <property type="entry name" value="Pilus_assembly_TraE"/>
</dbReference>
<proteinExistence type="predicted"/>
<keyword evidence="1" id="KW-1133">Transmembrane helix</keyword>
<dbReference type="RefSeq" id="WP_106008969.1">
    <property type="nucleotide sequence ID" value="NZ_JAKEUH010000110.1"/>
</dbReference>
<evidence type="ECO:0000313" key="3">
    <source>
        <dbReference type="Proteomes" id="UP000238163"/>
    </source>
</evidence>
<evidence type="ECO:0000256" key="1">
    <source>
        <dbReference type="SAM" id="Phobius"/>
    </source>
</evidence>
<gene>
    <name evidence="2" type="ORF">COR51_23915</name>
</gene>
<keyword evidence="3" id="KW-1185">Reference proteome</keyword>
<evidence type="ECO:0000313" key="2">
    <source>
        <dbReference type="EMBL" id="PRQ65171.1"/>
    </source>
</evidence>
<dbReference type="EMBL" id="NWTN01000026">
    <property type="protein sequence ID" value="PRQ65171.1"/>
    <property type="molecule type" value="Genomic_DNA"/>
</dbReference>
<sequence>MSGTNHTNQQAQRAKILRNGFFLLAVLSLSVNVLQQINFSRSIGKDRTILKSQFIGDNCIAWVNNFEASKCYLEGLAFGDTVTLMSLHPKNGKLVQDRMVARTHASYKSEMKRFIYEQVTKIREKEYSFSYYPTDVLADSRTNTVYVTGVLNPKIGSVDLDPEEITWGIRYTLVNGEAMISNFFEYNRKG</sequence>
<reference evidence="2 3" key="1">
    <citation type="submission" date="2017-09" db="EMBL/GenBank/DDBJ databases">
        <authorList>
            <person name="Girard L."/>
            <person name="Lami R."/>
            <person name="Suzuki M."/>
            <person name="Baudart J."/>
        </authorList>
    </citation>
    <scope>NUCLEOTIDE SEQUENCE [LARGE SCALE GENOMIC DNA]</scope>
    <source>
        <strain evidence="2 3">17LN0615E</strain>
    </source>
</reference>
<dbReference type="Proteomes" id="UP000238163">
    <property type="component" value="Unassembled WGS sequence"/>
</dbReference>
<dbReference type="Pfam" id="PF05309">
    <property type="entry name" value="TraE"/>
    <property type="match status" value="1"/>
</dbReference>
<reference evidence="2 3" key="2">
    <citation type="submission" date="2018-03" db="EMBL/GenBank/DDBJ databases">
        <title>Genetic Diversity and Phenotypic Plasticity of AHL Mediated Quorum Sensing in Environmental Strains of Vibrio mediterranei.</title>
        <authorList>
            <person name="Lantoine F."/>
            <person name="Vouve F."/>
        </authorList>
    </citation>
    <scope>NUCLEOTIDE SEQUENCE [LARGE SCALE GENOMIC DNA]</scope>
    <source>
        <strain evidence="2 3">17LN0615E</strain>
    </source>
</reference>
<protein>
    <submittedName>
        <fullName evidence="2">Uncharacterized protein</fullName>
    </submittedName>
</protein>